<feature type="transmembrane region" description="Helical" evidence="1">
    <location>
        <begin position="6"/>
        <end position="27"/>
    </location>
</feature>
<reference evidence="2 3" key="1">
    <citation type="submission" date="2016-11" db="EMBL/GenBank/DDBJ databases">
        <authorList>
            <person name="Jaros S."/>
            <person name="Januszkiewicz K."/>
            <person name="Wedrychowicz H."/>
        </authorList>
    </citation>
    <scope>NUCLEOTIDE SEQUENCE [LARGE SCALE GENOMIC DNA]</scope>
    <source>
        <strain evidence="2 3">DSM 19557</strain>
    </source>
</reference>
<evidence type="ECO:0000256" key="1">
    <source>
        <dbReference type="SAM" id="Phobius"/>
    </source>
</evidence>
<proteinExistence type="predicted"/>
<gene>
    <name evidence="2" type="ORF">SAMN05444391_1293</name>
</gene>
<organism evidence="2 3">
    <name type="scientific">Thermocrinis minervae</name>
    <dbReference type="NCBI Taxonomy" id="381751"/>
    <lineage>
        <taxon>Bacteria</taxon>
        <taxon>Pseudomonadati</taxon>
        <taxon>Aquificota</taxon>
        <taxon>Aquificia</taxon>
        <taxon>Aquificales</taxon>
        <taxon>Aquificaceae</taxon>
        <taxon>Thermocrinis</taxon>
    </lineage>
</organism>
<dbReference type="AlphaFoldDB" id="A0A1M6T473"/>
<protein>
    <recommendedName>
        <fullName evidence="4">Copper resistance protein D</fullName>
    </recommendedName>
</protein>
<dbReference type="Proteomes" id="UP000189810">
    <property type="component" value="Chromosome I"/>
</dbReference>
<keyword evidence="3" id="KW-1185">Reference proteome</keyword>
<feature type="transmembrane region" description="Helical" evidence="1">
    <location>
        <begin position="82"/>
        <end position="104"/>
    </location>
</feature>
<evidence type="ECO:0000313" key="2">
    <source>
        <dbReference type="EMBL" id="SHK51710.1"/>
    </source>
</evidence>
<dbReference type="OrthoDB" id="8419862at2"/>
<keyword evidence="1" id="KW-0812">Transmembrane</keyword>
<accession>A0A1M6T473</accession>
<dbReference type="STRING" id="381751.SAMN05444391_1293"/>
<keyword evidence="1" id="KW-0472">Membrane</keyword>
<feature type="transmembrane region" description="Helical" evidence="1">
    <location>
        <begin position="47"/>
        <end position="70"/>
    </location>
</feature>
<dbReference type="RefSeq" id="WP_079654388.1">
    <property type="nucleotide sequence ID" value="NZ_LT670846.1"/>
</dbReference>
<evidence type="ECO:0000313" key="3">
    <source>
        <dbReference type="Proteomes" id="UP000189810"/>
    </source>
</evidence>
<keyword evidence="1" id="KW-1133">Transmembrane helix</keyword>
<evidence type="ECO:0008006" key="4">
    <source>
        <dbReference type="Google" id="ProtNLM"/>
    </source>
</evidence>
<feature type="transmembrane region" description="Helical" evidence="1">
    <location>
        <begin position="116"/>
        <end position="134"/>
    </location>
</feature>
<dbReference type="EMBL" id="LT670846">
    <property type="protein sequence ID" value="SHK51710.1"/>
    <property type="molecule type" value="Genomic_DNA"/>
</dbReference>
<name>A0A1M6T473_9AQUI</name>
<sequence>MVKSLLALHILFAMVWIGGMIYTLIFLRPSLNVLKTQEQKFELMGKVYGRFFAAVWLSIAVLLLTGMYLWHSYRKDFYQNPIFHFKLFLFFLMFLIFSYIYFFLYRKGKLSPIPGLVWVNTILGILIVLSIVYIR</sequence>